<dbReference type="AlphaFoldDB" id="U3BF77"/>
<evidence type="ECO:0000313" key="4">
    <source>
        <dbReference type="Proteomes" id="UP000016570"/>
    </source>
</evidence>
<dbReference type="eggNOG" id="COG1433">
    <property type="taxonomic scope" value="Bacteria"/>
</dbReference>
<evidence type="ECO:0000259" key="2">
    <source>
        <dbReference type="Pfam" id="PF02579"/>
    </source>
</evidence>
<dbReference type="InterPro" id="IPR003731">
    <property type="entry name" value="Di-Nase_FeMo-co_biosynth"/>
</dbReference>
<protein>
    <recommendedName>
        <fullName evidence="2">Dinitrogenase iron-molybdenum cofactor biosynthesis domain-containing protein</fullName>
    </recommendedName>
</protein>
<dbReference type="RefSeq" id="WP_021706325.1">
    <property type="nucleotide sequence ID" value="NZ_BATJ01000013.1"/>
</dbReference>
<keyword evidence="4" id="KW-1185">Reference proteome</keyword>
<dbReference type="Proteomes" id="UP000016570">
    <property type="component" value="Unassembled WGS sequence"/>
</dbReference>
<name>U3BF77_VIBPR</name>
<accession>U3BF77</accession>
<reference evidence="3 4" key="1">
    <citation type="submission" date="2013-09" db="EMBL/GenBank/DDBJ databases">
        <title>Whole genome shotgun sequence of Vibrio proteolyticus NBRC 13287.</title>
        <authorList>
            <person name="Isaki S."/>
            <person name="Hosoyama A."/>
            <person name="Numata M."/>
            <person name="Hashimoto M."/>
            <person name="Hosoyama Y."/>
            <person name="Tsuchikane K."/>
            <person name="Noguchi M."/>
            <person name="Hirakata S."/>
            <person name="Ichikawa N."/>
            <person name="Ohji S."/>
            <person name="Yamazoe A."/>
            <person name="Fujita N."/>
        </authorList>
    </citation>
    <scope>NUCLEOTIDE SEQUENCE [LARGE SCALE GENOMIC DNA]</scope>
    <source>
        <strain evidence="3 4">NBRC 13287</strain>
    </source>
</reference>
<evidence type="ECO:0000313" key="3">
    <source>
        <dbReference type="EMBL" id="GAD68354.1"/>
    </source>
</evidence>
<dbReference type="STRING" id="1219065.VPR01S_13_00180"/>
<proteinExistence type="predicted"/>
<dbReference type="Pfam" id="PF02579">
    <property type="entry name" value="Nitro_FeMo-Co"/>
    <property type="match status" value="1"/>
</dbReference>
<evidence type="ECO:0000256" key="1">
    <source>
        <dbReference type="ARBA" id="ARBA00023231"/>
    </source>
</evidence>
<keyword evidence="1" id="KW-0535">Nitrogen fixation</keyword>
<comment type="caution">
    <text evidence="3">The sequence shown here is derived from an EMBL/GenBank/DDBJ whole genome shotgun (WGS) entry which is preliminary data.</text>
</comment>
<gene>
    <name evidence="3" type="ORF">VPR01S_13_00180</name>
</gene>
<dbReference type="InterPro" id="IPR036105">
    <property type="entry name" value="DiNase_FeMo-co_biosyn_sf"/>
</dbReference>
<sequence length="146" mass="16483">MKIALPLHRGVISAHFSKAQQFMIYDTQLGELRRFINPAVRTSGCRGKAELLTQLAASGIDGVVVRHIGERMFIKLRQRNLAVWHCHQKTAPKELNLAELTTLNSEETRQSRRQQACRMGVSPNRLQPLSSQVELTQINGGKRIND</sequence>
<organism evidence="3 4">
    <name type="scientific">Vibrio proteolyticus NBRC 13287</name>
    <dbReference type="NCBI Taxonomy" id="1219065"/>
    <lineage>
        <taxon>Bacteria</taxon>
        <taxon>Pseudomonadati</taxon>
        <taxon>Pseudomonadota</taxon>
        <taxon>Gammaproteobacteria</taxon>
        <taxon>Vibrionales</taxon>
        <taxon>Vibrionaceae</taxon>
        <taxon>Vibrio</taxon>
    </lineage>
</organism>
<dbReference type="Gene3D" id="3.30.420.130">
    <property type="entry name" value="Dinitrogenase iron-molybdenum cofactor biosynthesis domain"/>
    <property type="match status" value="1"/>
</dbReference>
<feature type="domain" description="Dinitrogenase iron-molybdenum cofactor biosynthesis" evidence="2">
    <location>
        <begin position="10"/>
        <end position="88"/>
    </location>
</feature>
<dbReference type="EMBL" id="BATJ01000013">
    <property type="protein sequence ID" value="GAD68354.1"/>
    <property type="molecule type" value="Genomic_DNA"/>
</dbReference>
<dbReference type="SUPFAM" id="SSF53146">
    <property type="entry name" value="Nitrogenase accessory factor-like"/>
    <property type="match status" value="1"/>
</dbReference>